<evidence type="ECO:0000256" key="10">
    <source>
        <dbReference type="ARBA" id="ARBA00023180"/>
    </source>
</evidence>
<evidence type="ECO:0000256" key="2">
    <source>
        <dbReference type="ARBA" id="ARBA00007706"/>
    </source>
</evidence>
<feature type="binding site" evidence="14">
    <location>
        <position position="153"/>
    </location>
    <ligand>
        <name>UDP-alpha-D-glucuronate</name>
        <dbReference type="ChEBI" id="CHEBI:58052"/>
    </ligand>
</feature>
<evidence type="ECO:0000256" key="19">
    <source>
        <dbReference type="SAM" id="SignalP"/>
    </source>
</evidence>
<feature type="binding site" evidence="14">
    <location>
        <begin position="295"/>
        <end position="297"/>
    </location>
    <ligand>
        <name>UDP-alpha-D-glucuronate</name>
        <dbReference type="ChEBI" id="CHEBI:58052"/>
    </ligand>
</feature>
<dbReference type="GO" id="GO:0000139">
    <property type="term" value="C:Golgi membrane"/>
    <property type="evidence" value="ECO:0007669"/>
    <property type="project" value="UniProtKB-SubCell"/>
</dbReference>
<accession>A0A1X7UZD1</accession>
<keyword evidence="7 17" id="KW-0735">Signal-anchor</keyword>
<keyword evidence="10" id="KW-0325">Glycoprotein</keyword>
<evidence type="ECO:0000256" key="9">
    <source>
        <dbReference type="ARBA" id="ARBA00023136"/>
    </source>
</evidence>
<keyword evidence="4 17" id="KW-0808">Transferase</keyword>
<dbReference type="PANTHER" id="PTHR10896:SF65">
    <property type="entry name" value="GALACTOSYLGALACTOSYLXYLOSYLPROTEIN 3-BETA-GLUCURONOSYLTRANSFERASE 3"/>
    <property type="match status" value="1"/>
</dbReference>
<dbReference type="FunCoup" id="A0A1X7UZD1">
    <property type="interactions" value="1"/>
</dbReference>
<evidence type="ECO:0000256" key="13">
    <source>
        <dbReference type="PIRSR" id="PIRSR605027-1"/>
    </source>
</evidence>
<feature type="binding site" evidence="14">
    <location>
        <begin position="180"/>
        <end position="182"/>
    </location>
    <ligand>
        <name>UDP-alpha-D-glucuronate</name>
        <dbReference type="ChEBI" id="CHEBI:58052"/>
    </ligand>
</feature>
<evidence type="ECO:0000256" key="7">
    <source>
        <dbReference type="ARBA" id="ARBA00022968"/>
    </source>
</evidence>
<evidence type="ECO:0000256" key="15">
    <source>
        <dbReference type="PIRSR" id="PIRSR605027-3"/>
    </source>
</evidence>
<dbReference type="PANTHER" id="PTHR10896">
    <property type="entry name" value="GALACTOSYLGALACTOSYLXYLOSYLPROTEIN 3-BETA-GLUCURONOSYLTRANSFERASE BETA-1,3-GLUCURONYLTRANSFERASE"/>
    <property type="match status" value="1"/>
</dbReference>
<dbReference type="eggNOG" id="KOG1476">
    <property type="taxonomic scope" value="Eukaryota"/>
</dbReference>
<organism evidence="20">
    <name type="scientific">Amphimedon queenslandica</name>
    <name type="common">Sponge</name>
    <dbReference type="NCBI Taxonomy" id="400682"/>
    <lineage>
        <taxon>Eukaryota</taxon>
        <taxon>Metazoa</taxon>
        <taxon>Porifera</taxon>
        <taxon>Demospongiae</taxon>
        <taxon>Heteroscleromorpha</taxon>
        <taxon>Haplosclerida</taxon>
        <taxon>Niphatidae</taxon>
        <taxon>Amphimedon</taxon>
    </lineage>
</organism>
<dbReference type="EC" id="2.4.1.135" evidence="3 17"/>
<evidence type="ECO:0000256" key="18">
    <source>
        <dbReference type="SAM" id="MobiDB-lite"/>
    </source>
</evidence>
<keyword evidence="17" id="KW-0333">Golgi apparatus</keyword>
<evidence type="ECO:0000256" key="17">
    <source>
        <dbReference type="RuleBase" id="RU363127"/>
    </source>
</evidence>
<dbReference type="GO" id="GO:0046872">
    <property type="term" value="F:metal ion binding"/>
    <property type="evidence" value="ECO:0007669"/>
    <property type="project" value="UniProtKB-KW"/>
</dbReference>
<dbReference type="InterPro" id="IPR005027">
    <property type="entry name" value="Glyco_trans_43"/>
</dbReference>
<dbReference type="SUPFAM" id="SSF53448">
    <property type="entry name" value="Nucleotide-diphospho-sugar transferases"/>
    <property type="match status" value="1"/>
</dbReference>
<comment type="cofactor">
    <cofactor evidence="15 17">
        <name>Mn(2+)</name>
        <dbReference type="ChEBI" id="CHEBI:29035"/>
    </cofactor>
</comment>
<keyword evidence="9" id="KW-0472">Membrane</keyword>
<evidence type="ECO:0000256" key="16">
    <source>
        <dbReference type="PIRSR" id="PIRSR605027-4"/>
    </source>
</evidence>
<protein>
    <recommendedName>
        <fullName evidence="3 17">Galactosylgalactosylxylosylprotein 3-beta-glucuronosyltransferase</fullName>
        <ecNumber evidence="3 17">2.4.1.135</ecNumber>
    </recommendedName>
</protein>
<feature type="signal peptide" evidence="19">
    <location>
        <begin position="1"/>
        <end position="22"/>
    </location>
</feature>
<comment type="catalytic activity">
    <reaction evidence="12 17">
        <text>3-O-(beta-D-galactosyl-(1-&gt;3)-beta-D-galactosyl-(1-&gt;4)-beta-D-xylosyl)-L-seryl-[protein] + UDP-alpha-D-glucuronate = 3-O-(beta-D-GlcA-(1-&gt;3)-beta-D-Gal-(1-&gt;3)-beta-D-Gal-(1-&gt;4)-beta-D-Xyl)-L-seryl-[protein] + UDP + H(+)</text>
        <dbReference type="Rhea" id="RHEA:24168"/>
        <dbReference type="Rhea" id="RHEA-COMP:12571"/>
        <dbReference type="Rhea" id="RHEA-COMP:12573"/>
        <dbReference type="ChEBI" id="CHEBI:15378"/>
        <dbReference type="ChEBI" id="CHEBI:58052"/>
        <dbReference type="ChEBI" id="CHEBI:58223"/>
        <dbReference type="ChEBI" id="CHEBI:132090"/>
        <dbReference type="ChEBI" id="CHEBI:132093"/>
        <dbReference type="EC" id="2.4.1.135"/>
    </reaction>
</comment>
<evidence type="ECO:0000256" key="8">
    <source>
        <dbReference type="ARBA" id="ARBA00022989"/>
    </source>
</evidence>
<evidence type="ECO:0000256" key="4">
    <source>
        <dbReference type="ARBA" id="ARBA00022679"/>
    </source>
</evidence>
<dbReference type="Gene3D" id="3.90.550.10">
    <property type="entry name" value="Spore Coat Polysaccharide Biosynthesis Protein SpsA, Chain A"/>
    <property type="match status" value="1"/>
</dbReference>
<feature type="compositionally biased region" description="Basic and acidic residues" evidence="18">
    <location>
        <begin position="299"/>
        <end position="309"/>
    </location>
</feature>
<dbReference type="CDD" id="cd00218">
    <property type="entry name" value="GlcAT-I"/>
    <property type="match status" value="1"/>
</dbReference>
<dbReference type="InParanoid" id="A0A1X7UZD1"/>
<reference evidence="20" key="1">
    <citation type="submission" date="2017-05" db="UniProtKB">
        <authorList>
            <consortium name="EnsemblMetazoa"/>
        </authorList>
    </citation>
    <scope>IDENTIFICATION</scope>
</reference>
<evidence type="ECO:0000256" key="5">
    <source>
        <dbReference type="ARBA" id="ARBA00022692"/>
    </source>
</evidence>
<proteinExistence type="inferred from homology"/>
<name>A0A1X7UZD1_AMPQE</name>
<evidence type="ECO:0000256" key="6">
    <source>
        <dbReference type="ARBA" id="ARBA00022723"/>
    </source>
</evidence>
<comment type="similarity">
    <text evidence="2 17">Belongs to the glycosyltransferase 43 family.</text>
</comment>
<dbReference type="Pfam" id="PF03360">
    <property type="entry name" value="Glyco_transf_43"/>
    <property type="match status" value="1"/>
</dbReference>
<evidence type="ECO:0000256" key="1">
    <source>
        <dbReference type="ARBA" id="ARBA00004606"/>
    </source>
</evidence>
<evidence type="ECO:0000313" key="20">
    <source>
        <dbReference type="EnsemblMetazoa" id="Aqu2.1.32712_001"/>
    </source>
</evidence>
<feature type="chain" id="PRO_5010877282" description="Galactosylgalactosylxylosylprotein 3-beta-glucuronosyltransferase" evidence="19">
    <location>
        <begin position="23"/>
        <end position="322"/>
    </location>
</feature>
<keyword evidence="19" id="KW-0732">Signal</keyword>
<keyword evidence="8" id="KW-1133">Transmembrane helix</keyword>
<keyword evidence="11 15" id="KW-0464">Manganese</keyword>
<feature type="region of interest" description="Disordered" evidence="18">
    <location>
        <begin position="299"/>
        <end position="322"/>
    </location>
</feature>
<keyword evidence="6 15" id="KW-0479">Metal-binding</keyword>
<dbReference type="GO" id="GO:0005975">
    <property type="term" value="P:carbohydrate metabolic process"/>
    <property type="evidence" value="ECO:0007669"/>
    <property type="project" value="TreeGrafter"/>
</dbReference>
<evidence type="ECO:0000256" key="3">
    <source>
        <dbReference type="ARBA" id="ARBA00012641"/>
    </source>
</evidence>
<keyword evidence="5" id="KW-0812">Transmembrane</keyword>
<dbReference type="GO" id="GO:0050650">
    <property type="term" value="P:chondroitin sulfate proteoglycan biosynthetic process"/>
    <property type="evidence" value="ECO:0007669"/>
    <property type="project" value="TreeGrafter"/>
</dbReference>
<dbReference type="FunFam" id="3.90.550.10:FF:000044">
    <property type="entry name" value="Galactosylgalactosylxylosylprotein 3-beta-glucuronosyltransferase"/>
    <property type="match status" value="1"/>
</dbReference>
<dbReference type="GO" id="GO:0015018">
    <property type="term" value="F:galactosylgalactosylxylosylprotein 3-beta-glucuronosyltransferase activity"/>
    <property type="evidence" value="ECO:0007669"/>
    <property type="project" value="UniProtKB-UniRule"/>
</dbReference>
<comment type="subcellular location">
    <subcellularLocation>
        <location evidence="17">Golgi apparatus membrane</location>
        <topology evidence="17">Single-pass type II membrane protein</topology>
    </subcellularLocation>
    <subcellularLocation>
        <location evidence="1">Membrane</location>
        <topology evidence="1">Single-pass type II membrane protein</topology>
    </subcellularLocation>
</comment>
<evidence type="ECO:0000256" key="12">
    <source>
        <dbReference type="ARBA" id="ARBA00047979"/>
    </source>
</evidence>
<dbReference type="OrthoDB" id="675023at2759"/>
<dbReference type="InterPro" id="IPR029044">
    <property type="entry name" value="Nucleotide-diphossugar_trans"/>
</dbReference>
<evidence type="ECO:0000256" key="14">
    <source>
        <dbReference type="PIRSR" id="PIRSR605027-2"/>
    </source>
</evidence>
<feature type="binding site" evidence="15">
    <location>
        <position position="182"/>
    </location>
    <ligand>
        <name>Mn(2+)</name>
        <dbReference type="ChEBI" id="CHEBI:29035"/>
    </ligand>
</feature>
<sequence>MRIHVGTFVICVLCLLLFNALALNLLSPESINRLKQEILTLKQKCSTNESTSSLHDSHSPSLVPHIPVIHMITPTYSCWTQKADLTRLSQTLMHIKNLHWIVVEDSDNKTGLVARFLKKCNLKYTHLNVRTKKELQRNSKEPVWRKSRGVEQRNLGLNWLRRNHMTMPGKGKGDVVYFGDDDNTYDIELFDEIRATRKLSVWPVGICGGLRWEGPVCDDKGTVVDWHRSWAKLRPFPIDFAGFAIKLDVVLQFSTAEINPDSRIGWLESDFLSQMVQPSDAEGRASNCKKVLVWHTRTEKPKTKDEERLIAQGQPSDPLIET</sequence>
<feature type="active site" description="Proton donor/acceptor" evidence="13">
    <location>
        <position position="268"/>
    </location>
</feature>
<feature type="binding site" evidence="14">
    <location>
        <position position="148"/>
    </location>
    <ligand>
        <name>UDP-alpha-D-glucuronate</name>
        <dbReference type="ChEBI" id="CHEBI:58052"/>
    </ligand>
</feature>
<feature type="binding site" evidence="14">
    <location>
        <position position="105"/>
    </location>
    <ligand>
        <name>UDP-alpha-D-glucuronate</name>
        <dbReference type="ChEBI" id="CHEBI:58052"/>
    </ligand>
</feature>
<feature type="binding site" evidence="14">
    <location>
        <begin position="74"/>
        <end position="76"/>
    </location>
    <ligand>
        <name>UDP-alpha-D-glucuronate</name>
        <dbReference type="ChEBI" id="CHEBI:58052"/>
    </ligand>
</feature>
<evidence type="ECO:0000256" key="11">
    <source>
        <dbReference type="ARBA" id="ARBA00023211"/>
    </source>
</evidence>
<dbReference type="EnsemblMetazoa" id="Aqu2.1.32712_001">
    <property type="protein sequence ID" value="Aqu2.1.32712_001"/>
    <property type="gene ID" value="Aqu2.1.32712"/>
</dbReference>
<comment type="pathway">
    <text evidence="17">Protein modification; protein glycosylation.</text>
</comment>
<dbReference type="AlphaFoldDB" id="A0A1X7UZD1"/>
<dbReference type="UniPathway" id="UPA00378"/>
<feature type="site" description="Interaction with galactose moiety of substrate glycoprotein" evidence="16">
    <location>
        <position position="213"/>
    </location>
</feature>